<dbReference type="Gene3D" id="3.30.750.24">
    <property type="entry name" value="STAS domain"/>
    <property type="match status" value="1"/>
</dbReference>
<dbReference type="CDD" id="cd07043">
    <property type="entry name" value="STAS_anti-anti-sigma_factors"/>
    <property type="match status" value="1"/>
</dbReference>
<protein>
    <recommendedName>
        <fullName evidence="2">Anti-sigma factor antagonist</fullName>
    </recommendedName>
</protein>
<dbReference type="Pfam" id="PF01740">
    <property type="entry name" value="STAS"/>
    <property type="match status" value="1"/>
</dbReference>
<dbReference type="PANTHER" id="PTHR33495">
    <property type="entry name" value="ANTI-SIGMA FACTOR ANTAGONIST TM_1081-RELATED-RELATED"/>
    <property type="match status" value="1"/>
</dbReference>
<evidence type="ECO:0000256" key="1">
    <source>
        <dbReference type="ARBA" id="ARBA00009013"/>
    </source>
</evidence>
<dbReference type="InterPro" id="IPR036513">
    <property type="entry name" value="STAS_dom_sf"/>
</dbReference>
<keyword evidence="5" id="KW-1185">Reference proteome</keyword>
<dbReference type="Proteomes" id="UP000256708">
    <property type="component" value="Unassembled WGS sequence"/>
</dbReference>
<comment type="caution">
    <text evidence="4">The sequence shown here is derived from an EMBL/GenBank/DDBJ whole genome shotgun (WGS) entry which is preliminary data.</text>
</comment>
<proteinExistence type="inferred from homology"/>
<organism evidence="4 5">
    <name type="scientific">Pontibacter diazotrophicus</name>
    <dbReference type="NCBI Taxonomy" id="1400979"/>
    <lineage>
        <taxon>Bacteria</taxon>
        <taxon>Pseudomonadati</taxon>
        <taxon>Bacteroidota</taxon>
        <taxon>Cytophagia</taxon>
        <taxon>Cytophagales</taxon>
        <taxon>Hymenobacteraceae</taxon>
        <taxon>Pontibacter</taxon>
    </lineage>
</organism>
<dbReference type="PANTHER" id="PTHR33495:SF2">
    <property type="entry name" value="ANTI-SIGMA FACTOR ANTAGONIST TM_1081-RELATED"/>
    <property type="match status" value="1"/>
</dbReference>
<dbReference type="AlphaFoldDB" id="A0A3D8LHK4"/>
<dbReference type="NCBIfam" id="TIGR00377">
    <property type="entry name" value="ant_ant_sig"/>
    <property type="match status" value="1"/>
</dbReference>
<dbReference type="SUPFAM" id="SSF52091">
    <property type="entry name" value="SpoIIaa-like"/>
    <property type="match status" value="1"/>
</dbReference>
<name>A0A3D8LHK4_9BACT</name>
<dbReference type="InterPro" id="IPR003658">
    <property type="entry name" value="Anti-sigma_ant"/>
</dbReference>
<evidence type="ECO:0000256" key="2">
    <source>
        <dbReference type="RuleBase" id="RU003749"/>
    </source>
</evidence>
<dbReference type="RefSeq" id="WP_115564102.1">
    <property type="nucleotide sequence ID" value="NZ_QRGR01000003.1"/>
</dbReference>
<dbReference type="OrthoDB" id="9795051at2"/>
<accession>A0A3D8LHK4</accession>
<sequence>MKKKTEEYSAQDFLVKVEQLDKVAVIRLAGELDANTAVAADDALSKAVMAAFEYLLIDCQDLRYISSAGVGVLLSSLHACTEKKIQIIFCGLQPKIKNVFAILGLENIITQTATREEALQYAASSAKPPLK</sequence>
<evidence type="ECO:0000259" key="3">
    <source>
        <dbReference type="PROSITE" id="PS50801"/>
    </source>
</evidence>
<gene>
    <name evidence="4" type="ORF">DXT99_03350</name>
</gene>
<evidence type="ECO:0000313" key="4">
    <source>
        <dbReference type="EMBL" id="RDV16828.1"/>
    </source>
</evidence>
<evidence type="ECO:0000313" key="5">
    <source>
        <dbReference type="Proteomes" id="UP000256708"/>
    </source>
</evidence>
<comment type="similarity">
    <text evidence="1 2">Belongs to the anti-sigma-factor antagonist family.</text>
</comment>
<dbReference type="GO" id="GO:0043856">
    <property type="term" value="F:anti-sigma factor antagonist activity"/>
    <property type="evidence" value="ECO:0007669"/>
    <property type="project" value="InterPro"/>
</dbReference>
<dbReference type="EMBL" id="QRGR01000003">
    <property type="protein sequence ID" value="RDV16828.1"/>
    <property type="molecule type" value="Genomic_DNA"/>
</dbReference>
<reference evidence="5" key="1">
    <citation type="submission" date="2018-08" db="EMBL/GenBank/DDBJ databases">
        <authorList>
            <person name="Liu Z.-W."/>
            <person name="Du Z.-J."/>
        </authorList>
    </citation>
    <scope>NUCLEOTIDE SEQUENCE [LARGE SCALE GENOMIC DNA]</scope>
    <source>
        <strain evidence="5">H4X</strain>
    </source>
</reference>
<dbReference type="PROSITE" id="PS50801">
    <property type="entry name" value="STAS"/>
    <property type="match status" value="1"/>
</dbReference>
<dbReference type="InterPro" id="IPR002645">
    <property type="entry name" value="STAS_dom"/>
</dbReference>
<feature type="domain" description="STAS" evidence="3">
    <location>
        <begin position="13"/>
        <end position="122"/>
    </location>
</feature>